<dbReference type="PANTHER" id="PTHR43532">
    <property type="entry name" value="GLUCOSE-1-PHOSPHATE THYMIDYLYLTRANSFERASE"/>
    <property type="match status" value="1"/>
</dbReference>
<comment type="caution">
    <text evidence="10">The sequence shown here is derived from an EMBL/GenBank/DDBJ whole genome shotgun (WGS) entry which is preliminary data.</text>
</comment>
<name>A0A0G0Z6K2_UNCC2</name>
<evidence type="ECO:0000256" key="5">
    <source>
        <dbReference type="ARBA" id="ARBA00022695"/>
    </source>
</evidence>
<dbReference type="PATRIC" id="fig|1618344.3.peg.1146"/>
<evidence type="ECO:0000256" key="4">
    <source>
        <dbReference type="ARBA" id="ARBA00022679"/>
    </source>
</evidence>
<dbReference type="AlphaFoldDB" id="A0A0G0Z6K2"/>
<dbReference type="GO" id="GO:0008879">
    <property type="term" value="F:glucose-1-phosphate thymidylyltransferase activity"/>
    <property type="evidence" value="ECO:0007669"/>
    <property type="project" value="UniProtKB-EC"/>
</dbReference>
<comment type="similarity">
    <text evidence="2">Belongs to the glucose-1-phosphate thymidylyltransferase family.</text>
</comment>
<sequence>MKGIIAAGGHATRLRPLTLVTNKHMLPIYNKPMIYYPIKALTDMGITDILIVSGKGHGGNFLELLGSGREFGAKFTYEVQEKPGGIAEVLALAEDFVDGEDVVLHLGDNLFEDDFISSLEDYKKQGKGAKIFLKKVHDPERFGVAEVKGNKVLNIVEKPKVPKTNYAVTGLYMYDNRVFDIVKTLRPSDRGELEITDVNNAYIAEGTMSWEEVKGWWTDAGTFDSLLKSNLLAAKKDGKNNVDIFKMLKHEFQDMQAMMSELAEAMEDQIEGAVK</sequence>
<gene>
    <name evidence="10" type="ORF">UU65_C0006G0023</name>
</gene>
<reference evidence="10 11" key="1">
    <citation type="journal article" date="2015" name="Nature">
        <title>rRNA introns, odd ribosomes, and small enigmatic genomes across a large radiation of phyla.</title>
        <authorList>
            <person name="Brown C.T."/>
            <person name="Hug L.A."/>
            <person name="Thomas B.C."/>
            <person name="Sharon I."/>
            <person name="Castelle C.J."/>
            <person name="Singh A."/>
            <person name="Wilkins M.J."/>
            <person name="Williams K.H."/>
            <person name="Banfield J.F."/>
        </authorList>
    </citation>
    <scope>NUCLEOTIDE SEQUENCE [LARGE SCALE GENOMIC DNA]</scope>
</reference>
<comment type="catalytic activity">
    <reaction evidence="8">
        <text>dTTP + alpha-D-glucose 1-phosphate + H(+) = dTDP-alpha-D-glucose + diphosphate</text>
        <dbReference type="Rhea" id="RHEA:15225"/>
        <dbReference type="ChEBI" id="CHEBI:15378"/>
        <dbReference type="ChEBI" id="CHEBI:33019"/>
        <dbReference type="ChEBI" id="CHEBI:37568"/>
        <dbReference type="ChEBI" id="CHEBI:57477"/>
        <dbReference type="ChEBI" id="CHEBI:58601"/>
        <dbReference type="EC" id="2.7.7.24"/>
    </reaction>
</comment>
<dbReference type="Pfam" id="PF00483">
    <property type="entry name" value="NTP_transferase"/>
    <property type="match status" value="1"/>
</dbReference>
<dbReference type="EC" id="2.7.7.24" evidence="3"/>
<proteinExistence type="inferred from homology"/>
<dbReference type="InterPro" id="IPR005907">
    <property type="entry name" value="G1P_thy_trans_s"/>
</dbReference>
<dbReference type="SUPFAM" id="SSF53448">
    <property type="entry name" value="Nucleotide-diphospho-sugar transferases"/>
    <property type="match status" value="1"/>
</dbReference>
<evidence type="ECO:0000259" key="9">
    <source>
        <dbReference type="Pfam" id="PF00483"/>
    </source>
</evidence>
<dbReference type="EMBL" id="LCBL01000006">
    <property type="protein sequence ID" value="KKS08653.1"/>
    <property type="molecule type" value="Genomic_DNA"/>
</dbReference>
<accession>A0A0G0Z6K2</accession>
<protein>
    <recommendedName>
        <fullName evidence="3">glucose-1-phosphate thymidylyltransferase</fullName>
        <ecNumber evidence="3">2.7.7.24</ecNumber>
    </recommendedName>
</protein>
<evidence type="ECO:0000256" key="8">
    <source>
        <dbReference type="ARBA" id="ARBA00049336"/>
    </source>
</evidence>
<evidence type="ECO:0000313" key="11">
    <source>
        <dbReference type="Proteomes" id="UP000033869"/>
    </source>
</evidence>
<dbReference type="PANTHER" id="PTHR43532:SF1">
    <property type="entry name" value="GLUCOSE-1-PHOSPHATE THYMIDYLYLTRANSFERASE 1"/>
    <property type="match status" value="1"/>
</dbReference>
<keyword evidence="6" id="KW-0479">Metal-binding</keyword>
<evidence type="ECO:0000256" key="7">
    <source>
        <dbReference type="ARBA" id="ARBA00022842"/>
    </source>
</evidence>
<organism evidence="10 11">
    <name type="scientific">candidate division CPR2 bacterium GW2011_GWC1_41_48</name>
    <dbReference type="NCBI Taxonomy" id="1618344"/>
    <lineage>
        <taxon>Bacteria</taxon>
        <taxon>Bacteria division CPR2</taxon>
    </lineage>
</organism>
<evidence type="ECO:0000313" key="10">
    <source>
        <dbReference type="EMBL" id="KKS08653.1"/>
    </source>
</evidence>
<evidence type="ECO:0000256" key="3">
    <source>
        <dbReference type="ARBA" id="ARBA00012461"/>
    </source>
</evidence>
<comment type="cofactor">
    <cofactor evidence="1">
        <name>Mg(2+)</name>
        <dbReference type="ChEBI" id="CHEBI:18420"/>
    </cofactor>
</comment>
<evidence type="ECO:0000256" key="6">
    <source>
        <dbReference type="ARBA" id="ARBA00022723"/>
    </source>
</evidence>
<dbReference type="InterPro" id="IPR005835">
    <property type="entry name" value="NTP_transferase_dom"/>
</dbReference>
<dbReference type="Proteomes" id="UP000033869">
    <property type="component" value="Unassembled WGS sequence"/>
</dbReference>
<dbReference type="InterPro" id="IPR029044">
    <property type="entry name" value="Nucleotide-diphossugar_trans"/>
</dbReference>
<feature type="domain" description="Nucleotidyl transferase" evidence="9">
    <location>
        <begin position="2"/>
        <end position="232"/>
    </location>
</feature>
<keyword evidence="4 10" id="KW-0808">Transferase</keyword>
<evidence type="ECO:0000256" key="1">
    <source>
        <dbReference type="ARBA" id="ARBA00001946"/>
    </source>
</evidence>
<dbReference type="GO" id="GO:0046872">
    <property type="term" value="F:metal ion binding"/>
    <property type="evidence" value="ECO:0007669"/>
    <property type="project" value="UniProtKB-KW"/>
</dbReference>
<keyword evidence="5" id="KW-0548">Nucleotidyltransferase</keyword>
<keyword evidence="7" id="KW-0460">Magnesium</keyword>
<dbReference type="Gene3D" id="3.90.550.10">
    <property type="entry name" value="Spore Coat Polysaccharide Biosynthesis Protein SpsA, Chain A"/>
    <property type="match status" value="1"/>
</dbReference>
<evidence type="ECO:0000256" key="2">
    <source>
        <dbReference type="ARBA" id="ARBA00010480"/>
    </source>
</evidence>